<dbReference type="GO" id="GO:0016020">
    <property type="term" value="C:membrane"/>
    <property type="evidence" value="ECO:0007669"/>
    <property type="project" value="UniProtKB-SubCell"/>
</dbReference>
<keyword evidence="3 5" id="KW-1133">Transmembrane helix</keyword>
<evidence type="ECO:0000256" key="4">
    <source>
        <dbReference type="ARBA" id="ARBA00023136"/>
    </source>
</evidence>
<accession>A0A845D9L1</accession>
<name>A0A845D9L1_9BACT</name>
<evidence type="ECO:0000256" key="5">
    <source>
        <dbReference type="SAM" id="Phobius"/>
    </source>
</evidence>
<dbReference type="Pfam" id="PF05154">
    <property type="entry name" value="TM2"/>
    <property type="match status" value="1"/>
</dbReference>
<reference evidence="7 8" key="1">
    <citation type="submission" date="2019-09" db="EMBL/GenBank/DDBJ databases">
        <title>Characterisation of the sponge microbiome using genome-centric metagenomics.</title>
        <authorList>
            <person name="Engelberts J.P."/>
            <person name="Robbins S.J."/>
            <person name="De Goeij J.M."/>
            <person name="Aranda M."/>
            <person name="Bell S.C."/>
            <person name="Webster N.S."/>
        </authorList>
    </citation>
    <scope>NUCLEOTIDE SEQUENCE [LARGE SCALE GENOMIC DNA]</scope>
    <source>
        <strain evidence="7">SB0662_bin_43</strain>
    </source>
</reference>
<comment type="subcellular location">
    <subcellularLocation>
        <location evidence="1">Membrane</location>
        <topology evidence="1">Multi-pass membrane protein</topology>
    </subcellularLocation>
</comment>
<feature type="transmembrane region" description="Helical" evidence="5">
    <location>
        <begin position="90"/>
        <end position="114"/>
    </location>
</feature>
<keyword evidence="2 5" id="KW-0812">Transmembrane</keyword>
<evidence type="ECO:0000313" key="8">
    <source>
        <dbReference type="Proteomes" id="UP000449092"/>
    </source>
</evidence>
<evidence type="ECO:0000256" key="1">
    <source>
        <dbReference type="ARBA" id="ARBA00004141"/>
    </source>
</evidence>
<organism evidence="7 8">
    <name type="scientific">Candidatus Spechtbacteria bacterium SB0662_bin_43</name>
    <dbReference type="NCBI Taxonomy" id="2604897"/>
    <lineage>
        <taxon>Bacteria</taxon>
        <taxon>Candidatus Spechtiibacteriota</taxon>
    </lineage>
</organism>
<feature type="transmembrane region" description="Helical" evidence="5">
    <location>
        <begin position="26"/>
        <end position="46"/>
    </location>
</feature>
<evidence type="ECO:0000313" key="7">
    <source>
        <dbReference type="EMBL" id="MYE38139.1"/>
    </source>
</evidence>
<evidence type="ECO:0000256" key="3">
    <source>
        <dbReference type="ARBA" id="ARBA00022989"/>
    </source>
</evidence>
<evidence type="ECO:0000259" key="6">
    <source>
        <dbReference type="Pfam" id="PF05154"/>
    </source>
</evidence>
<sequence>MVNNVDYTQQGAGNPLPEKVRGDHKMITILLILLVFGWLGFHRLYLGHLKSGFAQLIGVIVGWALIFVGLGTAPTNAMGEAELAGGSLGLFVLGFLLLLGVGLSVFIDFIFILIDKMTDSKGLYIQR</sequence>
<feature type="transmembrane region" description="Helical" evidence="5">
    <location>
        <begin position="53"/>
        <end position="70"/>
    </location>
</feature>
<keyword evidence="4 5" id="KW-0472">Membrane</keyword>
<comment type="caution">
    <text evidence="7">The sequence shown here is derived from an EMBL/GenBank/DDBJ whole genome shotgun (WGS) entry which is preliminary data.</text>
</comment>
<dbReference type="InterPro" id="IPR007829">
    <property type="entry name" value="TM2"/>
</dbReference>
<proteinExistence type="predicted"/>
<protein>
    <submittedName>
        <fullName evidence="7">TM2 domain-containing protein</fullName>
    </submittedName>
</protein>
<dbReference type="Proteomes" id="UP000449092">
    <property type="component" value="Unassembled WGS sequence"/>
</dbReference>
<dbReference type="AlphaFoldDB" id="A0A845D9L1"/>
<gene>
    <name evidence="7" type="ORF">F4X82_01290</name>
</gene>
<feature type="domain" description="TM2" evidence="6">
    <location>
        <begin position="23"/>
        <end position="67"/>
    </location>
</feature>
<dbReference type="EMBL" id="VXOY01000010">
    <property type="protein sequence ID" value="MYE38139.1"/>
    <property type="molecule type" value="Genomic_DNA"/>
</dbReference>
<evidence type="ECO:0000256" key="2">
    <source>
        <dbReference type="ARBA" id="ARBA00022692"/>
    </source>
</evidence>